<comment type="subcellular location">
    <subcellularLocation>
        <location evidence="2">Cell inner membrane</location>
        <topology evidence="2">Multi-pass membrane protein</topology>
    </subcellularLocation>
</comment>
<dbReference type="CDD" id="cd00082">
    <property type="entry name" value="HisKA"/>
    <property type="match status" value="1"/>
</dbReference>
<protein>
    <recommendedName>
        <fullName evidence="3">histidine kinase</fullName>
        <ecNumber evidence="3">2.7.13.3</ecNumber>
    </recommendedName>
</protein>
<dbReference type="EMBL" id="LR134173">
    <property type="protein sequence ID" value="VEB32465.1"/>
    <property type="molecule type" value="Genomic_DNA"/>
</dbReference>
<evidence type="ECO:0000256" key="5">
    <source>
        <dbReference type="ARBA" id="ARBA00022519"/>
    </source>
</evidence>
<evidence type="ECO:0000256" key="10">
    <source>
        <dbReference type="ARBA" id="ARBA00022989"/>
    </source>
</evidence>
<keyword evidence="7 14" id="KW-0808">Transferase</keyword>
<evidence type="ECO:0000313" key="14">
    <source>
        <dbReference type="EMBL" id="VEB32465.1"/>
    </source>
</evidence>
<dbReference type="EC" id="2.7.13.3" evidence="3"/>
<evidence type="ECO:0000256" key="3">
    <source>
        <dbReference type="ARBA" id="ARBA00012438"/>
    </source>
</evidence>
<evidence type="ECO:0000256" key="8">
    <source>
        <dbReference type="ARBA" id="ARBA00022692"/>
    </source>
</evidence>
<dbReference type="SUPFAM" id="SSF55874">
    <property type="entry name" value="ATPase domain of HSP90 chaperone/DNA topoisomerase II/histidine kinase"/>
    <property type="match status" value="1"/>
</dbReference>
<comment type="catalytic activity">
    <reaction evidence="1">
        <text>ATP + protein L-histidine = ADP + protein N-phospho-L-histidine.</text>
        <dbReference type="EC" id="2.7.13.3"/>
    </reaction>
</comment>
<feature type="domain" description="Histidine kinase" evidence="13">
    <location>
        <begin position="4"/>
        <end position="204"/>
    </location>
</feature>
<keyword evidence="9 14" id="KW-0418">Kinase</keyword>
<evidence type="ECO:0000313" key="15">
    <source>
        <dbReference type="Proteomes" id="UP000277577"/>
    </source>
</evidence>
<keyword evidence="4" id="KW-1003">Cell membrane</keyword>
<dbReference type="PROSITE" id="PS50109">
    <property type="entry name" value="HIS_KIN"/>
    <property type="match status" value="1"/>
</dbReference>
<evidence type="ECO:0000256" key="7">
    <source>
        <dbReference type="ARBA" id="ARBA00022679"/>
    </source>
</evidence>
<reference evidence="14 15" key="1">
    <citation type="submission" date="2018-12" db="EMBL/GenBank/DDBJ databases">
        <authorList>
            <consortium name="Pathogen Informatics"/>
        </authorList>
    </citation>
    <scope>NUCLEOTIDE SEQUENCE [LARGE SCALE GENOMIC DNA]</scope>
    <source>
        <strain evidence="14 15">NCTC11976</strain>
    </source>
</reference>
<evidence type="ECO:0000256" key="11">
    <source>
        <dbReference type="ARBA" id="ARBA00023012"/>
    </source>
</evidence>
<dbReference type="Gene3D" id="3.30.565.10">
    <property type="entry name" value="Histidine kinase-like ATPase, C-terminal domain"/>
    <property type="match status" value="1"/>
</dbReference>
<dbReference type="Gene3D" id="1.10.287.130">
    <property type="match status" value="1"/>
</dbReference>
<dbReference type="InterPro" id="IPR036890">
    <property type="entry name" value="HATPase_C_sf"/>
</dbReference>
<dbReference type="InterPro" id="IPR005467">
    <property type="entry name" value="His_kinase_dom"/>
</dbReference>
<dbReference type="InterPro" id="IPR003661">
    <property type="entry name" value="HisK_dim/P_dom"/>
</dbReference>
<evidence type="ECO:0000256" key="2">
    <source>
        <dbReference type="ARBA" id="ARBA00004429"/>
    </source>
</evidence>
<dbReference type="Proteomes" id="UP000277577">
    <property type="component" value="Chromosome"/>
</dbReference>
<keyword evidence="6" id="KW-0597">Phosphoprotein</keyword>
<dbReference type="InterPro" id="IPR050980">
    <property type="entry name" value="2C_sensor_his_kinase"/>
</dbReference>
<dbReference type="InterPro" id="IPR003594">
    <property type="entry name" value="HATPase_dom"/>
</dbReference>
<dbReference type="PRINTS" id="PR00344">
    <property type="entry name" value="BCTRLSENSOR"/>
</dbReference>
<evidence type="ECO:0000256" key="1">
    <source>
        <dbReference type="ARBA" id="ARBA00000085"/>
    </source>
</evidence>
<keyword evidence="15" id="KW-1185">Reference proteome</keyword>
<keyword evidence="10" id="KW-1133">Transmembrane helix</keyword>
<keyword evidence="5" id="KW-0997">Cell inner membrane</keyword>
<dbReference type="GO" id="GO:0004673">
    <property type="term" value="F:protein histidine kinase activity"/>
    <property type="evidence" value="ECO:0007669"/>
    <property type="project" value="UniProtKB-EC"/>
</dbReference>
<evidence type="ECO:0000259" key="13">
    <source>
        <dbReference type="PROSITE" id="PS50109"/>
    </source>
</evidence>
<evidence type="ECO:0000256" key="6">
    <source>
        <dbReference type="ARBA" id="ARBA00022553"/>
    </source>
</evidence>
<dbReference type="PANTHER" id="PTHR44936">
    <property type="entry name" value="SENSOR PROTEIN CREC"/>
    <property type="match status" value="1"/>
</dbReference>
<evidence type="ECO:0000256" key="9">
    <source>
        <dbReference type="ARBA" id="ARBA00022777"/>
    </source>
</evidence>
<dbReference type="PANTHER" id="PTHR44936:SF5">
    <property type="entry name" value="SENSOR HISTIDINE KINASE ENVZ"/>
    <property type="match status" value="1"/>
</dbReference>
<evidence type="ECO:0000256" key="12">
    <source>
        <dbReference type="ARBA" id="ARBA00023136"/>
    </source>
</evidence>
<dbReference type="SMART" id="SM00387">
    <property type="entry name" value="HATPase_c"/>
    <property type="match status" value="1"/>
</dbReference>
<name>A0ABY6T1I3_9GAMM</name>
<keyword evidence="12" id="KW-0472">Membrane</keyword>
<proteinExistence type="predicted"/>
<accession>A0ABY6T1I3</accession>
<dbReference type="Pfam" id="PF02518">
    <property type="entry name" value="HATPase_c"/>
    <property type="match status" value="1"/>
</dbReference>
<sequence>MVTAISHDLRTPLTRLKLRAEYLVDDPNYNKIMADINEMELMIRETLDYFRDVNVEEKPQLFDLVALLSSLKDDAVEMNYDVRFISECSKLVYYGTVNLLKRAFNNLINNAVHYGYKAVIHLNCLQNKLEITITDQGPGLPEADLEHVFLPFYRGENSRSRSTGGTGLGLTIAREIIQMHQGDITLTNNLQGGLKVIITLPLRPA</sequence>
<evidence type="ECO:0000256" key="4">
    <source>
        <dbReference type="ARBA" id="ARBA00022475"/>
    </source>
</evidence>
<dbReference type="Pfam" id="PF00512">
    <property type="entry name" value="HisKA"/>
    <property type="match status" value="1"/>
</dbReference>
<dbReference type="SUPFAM" id="SSF47384">
    <property type="entry name" value="Homodimeric domain of signal transducing histidine kinase"/>
    <property type="match status" value="1"/>
</dbReference>
<dbReference type="InterPro" id="IPR036097">
    <property type="entry name" value="HisK_dim/P_sf"/>
</dbReference>
<keyword evidence="8" id="KW-0812">Transmembrane</keyword>
<keyword evidence="11" id="KW-0902">Two-component regulatory system</keyword>
<organism evidence="14 15">
    <name type="scientific">Legionella cherrii</name>
    <dbReference type="NCBI Taxonomy" id="28084"/>
    <lineage>
        <taxon>Bacteria</taxon>
        <taxon>Pseudomonadati</taxon>
        <taxon>Pseudomonadota</taxon>
        <taxon>Gammaproteobacteria</taxon>
        <taxon>Legionellales</taxon>
        <taxon>Legionellaceae</taxon>
        <taxon>Legionella</taxon>
    </lineage>
</organism>
<gene>
    <name evidence="14" type="primary">cpxA_1</name>
    <name evidence="14" type="ORF">NCTC11976_00020</name>
</gene>
<dbReference type="InterPro" id="IPR004358">
    <property type="entry name" value="Sig_transdc_His_kin-like_C"/>
</dbReference>